<sequence length="76" mass="8381">MSVNSRFVWWRVNVSGWTANNQTLFQANDSVGTRLPLVYVAPAQLNLSKTVSSTTPAAQFVGADCLWNVEFTDQSS</sequence>
<dbReference type="EMBL" id="JBHLYR010000073">
    <property type="protein sequence ID" value="MFB9994953.1"/>
    <property type="molecule type" value="Genomic_DNA"/>
</dbReference>
<organism evidence="1 2">
    <name type="scientific">Deinococcus oregonensis</name>
    <dbReference type="NCBI Taxonomy" id="1805970"/>
    <lineage>
        <taxon>Bacteria</taxon>
        <taxon>Thermotogati</taxon>
        <taxon>Deinococcota</taxon>
        <taxon>Deinococci</taxon>
        <taxon>Deinococcales</taxon>
        <taxon>Deinococcaceae</taxon>
        <taxon>Deinococcus</taxon>
    </lineage>
</organism>
<comment type="caution">
    <text evidence="1">The sequence shown here is derived from an EMBL/GenBank/DDBJ whole genome shotgun (WGS) entry which is preliminary data.</text>
</comment>
<name>A0ABV6B5B5_9DEIO</name>
<protein>
    <submittedName>
        <fullName evidence="1">Uncharacterized protein</fullName>
    </submittedName>
</protein>
<proteinExistence type="predicted"/>
<evidence type="ECO:0000313" key="2">
    <source>
        <dbReference type="Proteomes" id="UP001589733"/>
    </source>
</evidence>
<accession>A0ABV6B5B5</accession>
<evidence type="ECO:0000313" key="1">
    <source>
        <dbReference type="EMBL" id="MFB9994953.1"/>
    </source>
</evidence>
<keyword evidence="2" id="KW-1185">Reference proteome</keyword>
<dbReference type="Proteomes" id="UP001589733">
    <property type="component" value="Unassembled WGS sequence"/>
</dbReference>
<gene>
    <name evidence="1" type="ORF">ACFFLM_23675</name>
</gene>
<dbReference type="RefSeq" id="WP_380016508.1">
    <property type="nucleotide sequence ID" value="NZ_JBHLYR010000073.1"/>
</dbReference>
<reference evidence="1 2" key="1">
    <citation type="submission" date="2024-09" db="EMBL/GenBank/DDBJ databases">
        <authorList>
            <person name="Sun Q."/>
            <person name="Mori K."/>
        </authorList>
    </citation>
    <scope>NUCLEOTIDE SEQUENCE [LARGE SCALE GENOMIC DNA]</scope>
    <source>
        <strain evidence="1 2">JCM 13503</strain>
    </source>
</reference>